<dbReference type="AlphaFoldDB" id="A0A6I8M8I4"/>
<dbReference type="Pfam" id="PF21725">
    <property type="entry name" value="T7SS_signal"/>
    <property type="match status" value="1"/>
</dbReference>
<protein>
    <submittedName>
        <fullName evidence="4">Uncharacterized protein</fullName>
    </submittedName>
</protein>
<proteinExistence type="predicted"/>
<feature type="region of interest" description="Disordered" evidence="1">
    <location>
        <begin position="278"/>
        <end position="300"/>
    </location>
</feature>
<evidence type="ECO:0000259" key="2">
    <source>
        <dbReference type="Pfam" id="PF15605"/>
    </source>
</evidence>
<evidence type="ECO:0000259" key="3">
    <source>
        <dbReference type="Pfam" id="PF21725"/>
    </source>
</evidence>
<dbReference type="Pfam" id="PF15605">
    <property type="entry name" value="Ntox28"/>
    <property type="match status" value="1"/>
</dbReference>
<dbReference type="InterPro" id="IPR028948">
    <property type="entry name" value="Ntox28"/>
</dbReference>
<evidence type="ECO:0000256" key="1">
    <source>
        <dbReference type="SAM" id="MobiDB-lite"/>
    </source>
</evidence>
<feature type="domain" description="Bacterial toxin 28" evidence="2">
    <location>
        <begin position="296"/>
        <end position="386"/>
    </location>
</feature>
<keyword evidence="5" id="KW-1185">Reference proteome</keyword>
<dbReference type="EMBL" id="CABVGP010000003">
    <property type="protein sequence ID" value="VVJ23877.1"/>
    <property type="molecule type" value="Genomic_DNA"/>
</dbReference>
<feature type="region of interest" description="Disordered" evidence="1">
    <location>
        <begin position="110"/>
        <end position="154"/>
    </location>
</feature>
<reference evidence="4 5" key="1">
    <citation type="submission" date="2019-09" db="EMBL/GenBank/DDBJ databases">
        <authorList>
            <person name="Leyn A S."/>
        </authorList>
    </citation>
    <scope>NUCLEOTIDE SEQUENCE [LARGE SCALE GENOMIC DNA]</scope>
    <source>
        <strain evidence="4">AA231_1</strain>
    </source>
</reference>
<sequence length="388" mass="40659">MAELGDTSDPTALVPGKPEAIEENARVLNARGDLAGQAADGLKAIDTGAWEGPAARAFHDKFSYEPNKWFDAADALHRGGSLLTDYARTLRWAQTQAGEAIAQWNNAQAATQQAKTRHDAAAAEAQANNQPLPPFTDPGESGRQAAQGTLNRARAQLSDAGNSIAGMLDTEADVAPQKSSWLDDAGNFLADLGTHAANSLASFGNAMLNHPVDTAAAVGGIALTTISSAGEGAGLLLDATGIGAIAGVPLNVVSAAGIAVGGTMTVGAVGDLARHAMTDDHVEPVKPRSNPTKPTKTDRLKEHLTDKDLDGARRELNGEVVARKGDGTPWDHVTEVREAQNGLSNQINRLKRLLSDSRLSPEDRPAVEAELSEASRLLDYSEQWVPRG</sequence>
<evidence type="ECO:0000313" key="5">
    <source>
        <dbReference type="Proteomes" id="UP000399805"/>
    </source>
</evidence>
<organism evidence="4 5">
    <name type="scientific">Amycolatopsis camponoti</name>
    <dbReference type="NCBI Taxonomy" id="2606593"/>
    <lineage>
        <taxon>Bacteria</taxon>
        <taxon>Bacillati</taxon>
        <taxon>Actinomycetota</taxon>
        <taxon>Actinomycetes</taxon>
        <taxon>Pseudonocardiales</taxon>
        <taxon>Pseudonocardiaceae</taxon>
        <taxon>Amycolatopsis</taxon>
    </lineage>
</organism>
<evidence type="ECO:0000313" key="4">
    <source>
        <dbReference type="EMBL" id="VVJ23877.1"/>
    </source>
</evidence>
<accession>A0A6I8M8I4</accession>
<name>A0A6I8M8I4_9PSEU</name>
<dbReference type="RefSeq" id="WP_230863057.1">
    <property type="nucleotide sequence ID" value="NZ_CABVGP010000003.1"/>
</dbReference>
<feature type="domain" description="Putative T7SS secretion signal" evidence="3">
    <location>
        <begin position="3"/>
        <end position="178"/>
    </location>
</feature>
<gene>
    <name evidence="4" type="ORF">AA23TX_08760</name>
</gene>
<dbReference type="Proteomes" id="UP000399805">
    <property type="component" value="Unassembled WGS sequence"/>
</dbReference>
<dbReference type="InterPro" id="IPR049082">
    <property type="entry name" value="T7SS_signal"/>
</dbReference>